<dbReference type="PANTHER" id="PTHR12526:SF510">
    <property type="entry name" value="D-INOSITOL 3-PHOSPHATE GLYCOSYLTRANSFERASE"/>
    <property type="match status" value="1"/>
</dbReference>
<dbReference type="STRING" id="76728.AQ490_20345"/>
<dbReference type="SUPFAM" id="SSF53756">
    <property type="entry name" value="UDP-Glycosyltransferase/glycogen phosphorylase"/>
    <property type="match status" value="1"/>
</dbReference>
<dbReference type="PANTHER" id="PTHR12526">
    <property type="entry name" value="GLYCOSYLTRANSFERASE"/>
    <property type="match status" value="1"/>
</dbReference>
<protein>
    <recommendedName>
        <fullName evidence="1">D-inositol 3-phosphate glycosyltransferase</fullName>
    </recommendedName>
</protein>
<dbReference type="RefSeq" id="WP_018382957.1">
    <property type="nucleotide sequence ID" value="NZ_LLZU01000011.1"/>
</dbReference>
<keyword evidence="2" id="KW-0328">Glycosyltransferase</keyword>
<dbReference type="Pfam" id="PF00534">
    <property type="entry name" value="Glycos_transf_1"/>
    <property type="match status" value="1"/>
</dbReference>
<evidence type="ECO:0000313" key="6">
    <source>
        <dbReference type="EMBL" id="KRV49663.1"/>
    </source>
</evidence>
<evidence type="ECO:0000256" key="1">
    <source>
        <dbReference type="ARBA" id="ARBA00021292"/>
    </source>
</evidence>
<keyword evidence="3 6" id="KW-0808">Transferase</keyword>
<feature type="domain" description="Glycosyltransferase subfamily 4-like N-terminal" evidence="5">
    <location>
        <begin position="25"/>
        <end position="179"/>
    </location>
</feature>
<dbReference type="InterPro" id="IPR028098">
    <property type="entry name" value="Glyco_trans_4-like_N"/>
</dbReference>
<keyword evidence="7" id="KW-1185">Reference proteome</keyword>
<dbReference type="Gene3D" id="3.40.50.2000">
    <property type="entry name" value="Glycogen Phosphorylase B"/>
    <property type="match status" value="2"/>
</dbReference>
<dbReference type="CDD" id="cd03801">
    <property type="entry name" value="GT4_PimA-like"/>
    <property type="match status" value="1"/>
</dbReference>
<evidence type="ECO:0000313" key="7">
    <source>
        <dbReference type="Proteomes" id="UP000050867"/>
    </source>
</evidence>
<dbReference type="Pfam" id="PF13579">
    <property type="entry name" value="Glyco_trans_4_4"/>
    <property type="match status" value="1"/>
</dbReference>
<comment type="caution">
    <text evidence="6">The sequence shown here is derived from an EMBL/GenBank/DDBJ whole genome shotgun (WGS) entry which is preliminary data.</text>
</comment>
<reference evidence="6 7" key="1">
    <citation type="submission" date="2015-10" db="EMBL/GenBank/DDBJ databases">
        <title>Draft genome sequence of pyrrolomycin-producing Streptomyces vitaminophilus.</title>
        <authorList>
            <person name="Graham D.E."/>
            <person name="Mahan K.M."/>
            <person name="Klingeman D.M."/>
            <person name="Hettich R.L."/>
            <person name="Parry R.J."/>
        </authorList>
    </citation>
    <scope>NUCLEOTIDE SEQUENCE [LARGE SCALE GENOMIC DNA]</scope>
    <source>
        <strain evidence="6 7">ATCC 31673</strain>
    </source>
</reference>
<proteinExistence type="predicted"/>
<dbReference type="GO" id="GO:0016757">
    <property type="term" value="F:glycosyltransferase activity"/>
    <property type="evidence" value="ECO:0007669"/>
    <property type="project" value="UniProtKB-KW"/>
</dbReference>
<name>A0A0T6LVD5_WENVI</name>
<evidence type="ECO:0000259" key="5">
    <source>
        <dbReference type="Pfam" id="PF13579"/>
    </source>
</evidence>
<dbReference type="AlphaFoldDB" id="A0A0T6LVD5"/>
<feature type="domain" description="Glycosyl transferase family 1" evidence="4">
    <location>
        <begin position="199"/>
        <end position="355"/>
    </location>
</feature>
<evidence type="ECO:0000259" key="4">
    <source>
        <dbReference type="Pfam" id="PF00534"/>
    </source>
</evidence>
<evidence type="ECO:0000256" key="3">
    <source>
        <dbReference type="ARBA" id="ARBA00022679"/>
    </source>
</evidence>
<sequence>MNTTTSAGLGQLHAVQVLDDGTGCGVGAHVSSLARGLVARGVEVTVCGPVRAESAHQFTKEGIGFRTVEFGGSTSARDEAAALAVLRYVSGSAGVVHAHGLRAGVLASLALRRLRSRRRRVPLVVTLHGGVAAPEPGRRLLALVERRVIHTADLVLGASSDLVGWARAMGARDARLSPVAAPQPPATGQDAVLVRRRVRAELGVGSRPLLLTVGSLVPRQRFTELLDAARDWRELDPRPLLVVVGEGEELGRLQQRIDAEGLPVRLLGRRDDVPDLLTAADAVVLSGGWEGRSLIVQEALRGGTPLVSTAVGGVPELVGDAAVLVPDGDTAALARAVAGLVTDPARRAALAELGRVQATTWPNEDDTVTQVLSVYDELTQARVR</sequence>
<dbReference type="eggNOG" id="COG0438">
    <property type="taxonomic scope" value="Bacteria"/>
</dbReference>
<accession>A0A0T6LVD5</accession>
<gene>
    <name evidence="6" type="ORF">AQ490_20345</name>
</gene>
<evidence type="ECO:0000256" key="2">
    <source>
        <dbReference type="ARBA" id="ARBA00022676"/>
    </source>
</evidence>
<dbReference type="InterPro" id="IPR001296">
    <property type="entry name" value="Glyco_trans_1"/>
</dbReference>
<dbReference type="Proteomes" id="UP000050867">
    <property type="component" value="Unassembled WGS sequence"/>
</dbReference>
<dbReference type="EMBL" id="LLZU01000011">
    <property type="protein sequence ID" value="KRV49663.1"/>
    <property type="molecule type" value="Genomic_DNA"/>
</dbReference>
<organism evidence="6 7">
    <name type="scientific">Wenjunlia vitaminophila</name>
    <name type="common">Streptomyces vitaminophilus</name>
    <dbReference type="NCBI Taxonomy" id="76728"/>
    <lineage>
        <taxon>Bacteria</taxon>
        <taxon>Bacillati</taxon>
        <taxon>Actinomycetota</taxon>
        <taxon>Actinomycetes</taxon>
        <taxon>Kitasatosporales</taxon>
        <taxon>Streptomycetaceae</taxon>
        <taxon>Wenjunlia</taxon>
    </lineage>
</organism>